<organism evidence="2 3">
    <name type="scientific">Drouetiella hepatica Uher 2000/2452</name>
    <dbReference type="NCBI Taxonomy" id="904376"/>
    <lineage>
        <taxon>Bacteria</taxon>
        <taxon>Bacillati</taxon>
        <taxon>Cyanobacteriota</taxon>
        <taxon>Cyanophyceae</taxon>
        <taxon>Oculatellales</taxon>
        <taxon>Oculatellaceae</taxon>
        <taxon>Drouetiella</taxon>
    </lineage>
</organism>
<dbReference type="InterPro" id="IPR003033">
    <property type="entry name" value="SCP2_sterol-bd_dom"/>
</dbReference>
<protein>
    <submittedName>
        <fullName evidence="2">SCP2 sterol-binding domain-containing protein</fullName>
    </submittedName>
</protein>
<dbReference type="Gene3D" id="3.30.1050.10">
    <property type="entry name" value="SCP2 sterol-binding domain"/>
    <property type="match status" value="1"/>
</dbReference>
<gene>
    <name evidence="2" type="ORF">KME15_23850</name>
</gene>
<reference evidence="2" key="1">
    <citation type="submission" date="2021-05" db="EMBL/GenBank/DDBJ databases">
        <authorList>
            <person name="Pietrasiak N."/>
            <person name="Ward R."/>
            <person name="Stajich J.E."/>
            <person name="Kurbessoian T."/>
        </authorList>
    </citation>
    <scope>NUCLEOTIDE SEQUENCE</scope>
    <source>
        <strain evidence="2">UHER 2000/2452</strain>
    </source>
</reference>
<reference evidence="2" key="2">
    <citation type="journal article" date="2022" name="Microbiol. Resour. Announc.">
        <title>Metagenome Sequencing to Explore Phylogenomics of Terrestrial Cyanobacteria.</title>
        <authorList>
            <person name="Ward R.D."/>
            <person name="Stajich J.E."/>
            <person name="Johansen J.R."/>
            <person name="Huntemann M."/>
            <person name="Clum A."/>
            <person name="Foster B."/>
            <person name="Foster B."/>
            <person name="Roux S."/>
            <person name="Palaniappan K."/>
            <person name="Varghese N."/>
            <person name="Mukherjee S."/>
            <person name="Reddy T.B.K."/>
            <person name="Daum C."/>
            <person name="Copeland A."/>
            <person name="Chen I.A."/>
            <person name="Ivanova N.N."/>
            <person name="Kyrpides N.C."/>
            <person name="Shapiro N."/>
            <person name="Eloe-Fadrosh E.A."/>
            <person name="Pietrasiak N."/>
        </authorList>
    </citation>
    <scope>NUCLEOTIDE SEQUENCE</scope>
    <source>
        <strain evidence="2">UHER 2000/2452</strain>
    </source>
</reference>
<accession>A0A951UPW4</accession>
<dbReference type="Pfam" id="PF02036">
    <property type="entry name" value="SCP2"/>
    <property type="match status" value="1"/>
</dbReference>
<dbReference type="AlphaFoldDB" id="A0A951UPW4"/>
<dbReference type="Proteomes" id="UP000757435">
    <property type="component" value="Unassembled WGS sequence"/>
</dbReference>
<dbReference type="EMBL" id="JAHHHD010000044">
    <property type="protein sequence ID" value="MBW4661715.1"/>
    <property type="molecule type" value="Genomic_DNA"/>
</dbReference>
<evidence type="ECO:0000313" key="3">
    <source>
        <dbReference type="Proteomes" id="UP000757435"/>
    </source>
</evidence>
<dbReference type="InterPro" id="IPR036527">
    <property type="entry name" value="SCP2_sterol-bd_dom_sf"/>
</dbReference>
<evidence type="ECO:0000259" key="1">
    <source>
        <dbReference type="Pfam" id="PF02036"/>
    </source>
</evidence>
<name>A0A951UPW4_9CYAN</name>
<sequence>MNQLAQGLPESDAEAYVSRRFPHKQVKRVGNTLTPTSIRNFLRGMPLTFERGRAKGLDAIYPFNSVGAEVDKATVVIRNQSLQVEAGHVGTASLMITADSQTWLKFLAKEQNIVWAILRRKIRLQGSLPLLLAFGKCFPR</sequence>
<proteinExistence type="predicted"/>
<evidence type="ECO:0000313" key="2">
    <source>
        <dbReference type="EMBL" id="MBW4661715.1"/>
    </source>
</evidence>
<comment type="caution">
    <text evidence="2">The sequence shown here is derived from an EMBL/GenBank/DDBJ whole genome shotgun (WGS) entry which is preliminary data.</text>
</comment>
<feature type="domain" description="SCP2" evidence="1">
    <location>
        <begin position="52"/>
        <end position="136"/>
    </location>
</feature>
<dbReference type="SUPFAM" id="SSF55718">
    <property type="entry name" value="SCP-like"/>
    <property type="match status" value="1"/>
</dbReference>